<accession>A0A7D5VVG4</accession>
<organism evidence="1 2">
    <name type="scientific">Pseudomonas putida</name>
    <name type="common">Arthrobacter siderocapsulatus</name>
    <dbReference type="NCBI Taxonomy" id="303"/>
    <lineage>
        <taxon>Bacteria</taxon>
        <taxon>Pseudomonadati</taxon>
        <taxon>Pseudomonadota</taxon>
        <taxon>Gammaproteobacteria</taxon>
        <taxon>Pseudomonadales</taxon>
        <taxon>Pseudomonadaceae</taxon>
        <taxon>Pseudomonas</taxon>
    </lineage>
</organism>
<dbReference type="RefSeq" id="WP_180688491.1">
    <property type="nucleotide sequence ID" value="NZ_CP059052.1"/>
</dbReference>
<dbReference type="EMBL" id="CP059052">
    <property type="protein sequence ID" value="QLJ12629.1"/>
    <property type="molecule type" value="Genomic_DNA"/>
</dbReference>
<name>A0A7D5VVG4_PSEPU</name>
<gene>
    <name evidence="1" type="ORF">H0H12_19530</name>
</gene>
<proteinExistence type="predicted"/>
<dbReference type="Proteomes" id="UP000510934">
    <property type="component" value="Chromosome"/>
</dbReference>
<dbReference type="AlphaFoldDB" id="A0A7D5VVG4"/>
<sequence>MSTQPATGYYDSLLHAPTFSSDPAGKRQAERWKRLVDDIHKSTTEQDLREARGKAEGYIIGLMECGHLPPDGERDYVILSSIHRRQDFLRTLLATLT</sequence>
<reference evidence="1 2" key="1">
    <citation type="journal article" date="2009" name="Mikrobiologiia">
        <title>[Phenanthren biodegradation and interaction of Pseudomonas putida BS3701 and Burkholderia sp.BS3702 in plant rhizosphere].</title>
        <authorList>
            <person name="Ovchinnikova A.A."/>
            <person name="Vetrova A.A."/>
            <person name="Filonov A.E."/>
            <person name="Boronin A.M."/>
        </authorList>
    </citation>
    <scope>NUCLEOTIDE SEQUENCE [LARGE SCALE GENOMIC DNA]</scope>
    <source>
        <strain evidence="1 2">BS3701</strain>
    </source>
</reference>
<protein>
    <submittedName>
        <fullName evidence="1">Uncharacterized protein</fullName>
    </submittedName>
</protein>
<evidence type="ECO:0000313" key="1">
    <source>
        <dbReference type="EMBL" id="QLJ12629.1"/>
    </source>
</evidence>
<evidence type="ECO:0000313" key="2">
    <source>
        <dbReference type="Proteomes" id="UP000510934"/>
    </source>
</evidence>